<sequence>MTGEGQSSTPPRRGSRLPLIFAVTMGLLLTVPVGIWIFSAVGPGVDTTVTESPSGEPVPLRATLLDIDANSECPAVIFAAESAAVADALIEEHPYAADPSGLWTEAVGAGAYAAWGLIAEFSLQSDLPQQVTVFDVRAEVAAESPPVEGGTLMTLSDCAGEGHEQMGLVLNAPEQGPFLYEDEPGKVLSDAEFFDRESIPVAAGDKATVRLEVLLDGAYPAGAYEFDLVVDYEVDGEAASVVVDAGGEPFRIATAGCSAQVVEPVETVDRPLPYQVLDGAC</sequence>
<name>A0A1G7ASN3_9ACTN</name>
<dbReference type="Proteomes" id="UP000198949">
    <property type="component" value="Unassembled WGS sequence"/>
</dbReference>
<evidence type="ECO:0000313" key="3">
    <source>
        <dbReference type="Proteomes" id="UP000198949"/>
    </source>
</evidence>
<proteinExistence type="predicted"/>
<accession>A0A1G7ASN3</accession>
<keyword evidence="1" id="KW-1133">Transmembrane helix</keyword>
<protein>
    <submittedName>
        <fullName evidence="2">Uncharacterized protein</fullName>
    </submittedName>
</protein>
<dbReference type="AlphaFoldDB" id="A0A1G7ASN3"/>
<gene>
    <name evidence="2" type="ORF">SAMN05216270_114128</name>
</gene>
<evidence type="ECO:0000313" key="2">
    <source>
        <dbReference type="EMBL" id="SDE17803.1"/>
    </source>
</evidence>
<keyword evidence="1" id="KW-0812">Transmembrane</keyword>
<dbReference type="STRING" id="58114.SAMN05216270_114128"/>
<dbReference type="EMBL" id="FNAD01000014">
    <property type="protein sequence ID" value="SDE17803.1"/>
    <property type="molecule type" value="Genomic_DNA"/>
</dbReference>
<keyword evidence="1" id="KW-0472">Membrane</keyword>
<keyword evidence="3" id="KW-1185">Reference proteome</keyword>
<evidence type="ECO:0000256" key="1">
    <source>
        <dbReference type="SAM" id="Phobius"/>
    </source>
</evidence>
<organism evidence="2 3">
    <name type="scientific">Glycomyces harbinensis</name>
    <dbReference type="NCBI Taxonomy" id="58114"/>
    <lineage>
        <taxon>Bacteria</taxon>
        <taxon>Bacillati</taxon>
        <taxon>Actinomycetota</taxon>
        <taxon>Actinomycetes</taxon>
        <taxon>Glycomycetales</taxon>
        <taxon>Glycomycetaceae</taxon>
        <taxon>Glycomyces</taxon>
    </lineage>
</organism>
<feature type="transmembrane region" description="Helical" evidence="1">
    <location>
        <begin position="17"/>
        <end position="38"/>
    </location>
</feature>
<reference evidence="3" key="1">
    <citation type="submission" date="2016-10" db="EMBL/GenBank/DDBJ databases">
        <authorList>
            <person name="Varghese N."/>
            <person name="Submissions S."/>
        </authorList>
    </citation>
    <scope>NUCLEOTIDE SEQUENCE [LARGE SCALE GENOMIC DNA]</scope>
    <source>
        <strain evidence="3">CGMCC 4.3516</strain>
    </source>
</reference>